<keyword evidence="1" id="KW-0732">Signal</keyword>
<dbReference type="InterPro" id="IPR051398">
    <property type="entry name" value="Polysacch_Deacetylase"/>
</dbReference>
<protein>
    <submittedName>
        <fullName evidence="2">Polysaccharide deacetylase</fullName>
    </submittedName>
</protein>
<organism evidence="2 3">
    <name type="scientific">Paenibacillus baekrokdamisoli</name>
    <dbReference type="NCBI Taxonomy" id="1712516"/>
    <lineage>
        <taxon>Bacteria</taxon>
        <taxon>Bacillati</taxon>
        <taxon>Bacillota</taxon>
        <taxon>Bacilli</taxon>
        <taxon>Bacillales</taxon>
        <taxon>Paenibacillaceae</taxon>
        <taxon>Paenibacillus</taxon>
    </lineage>
</organism>
<dbReference type="PROSITE" id="PS51677">
    <property type="entry name" value="NODB"/>
    <property type="match status" value="1"/>
</dbReference>
<dbReference type="EMBL" id="AP019308">
    <property type="protein sequence ID" value="BBH18754.1"/>
    <property type="molecule type" value="Genomic_DNA"/>
</dbReference>
<evidence type="ECO:0000256" key="1">
    <source>
        <dbReference type="ARBA" id="ARBA00022729"/>
    </source>
</evidence>
<dbReference type="InterPro" id="IPR011330">
    <property type="entry name" value="Glyco_hydro/deAcase_b/a-brl"/>
</dbReference>
<sequence>MKIKHNLYPGGKYKALTLSYDDGTIHDRRMVEIMNRYHIKGSFHLNSGVLGHPNNVKASEVKALYDGHEVSAHSVTHPFLEQIPRERVIMEMIDDRKALEQLVGYPVRGMSYPFGTFNQQVVDLLSALGFQYARTVLSTQEFRLPESPLLWKPTCHHKEMLQLGEQYLKLGTEPKRNNLSLFYVWGHSYEFENDSNWEEFETFCRMMSNADDIWFATNIEIIDYLDAVRRLNYSLDGTLVSNPSAISVWIEVNQTPVEIKAGELKSLQS</sequence>
<dbReference type="Pfam" id="PF01522">
    <property type="entry name" value="Polysacc_deac_1"/>
    <property type="match status" value="1"/>
</dbReference>
<dbReference type="RefSeq" id="WP_125653208.1">
    <property type="nucleotide sequence ID" value="NZ_AP019308.1"/>
</dbReference>
<dbReference type="GO" id="GO:0005975">
    <property type="term" value="P:carbohydrate metabolic process"/>
    <property type="evidence" value="ECO:0007669"/>
    <property type="project" value="InterPro"/>
</dbReference>
<evidence type="ECO:0000313" key="3">
    <source>
        <dbReference type="Proteomes" id="UP000275368"/>
    </source>
</evidence>
<accession>A0A3G9J5X2</accession>
<dbReference type="InterPro" id="IPR002509">
    <property type="entry name" value="NODB_dom"/>
</dbReference>
<proteinExistence type="predicted"/>
<dbReference type="SUPFAM" id="SSF88713">
    <property type="entry name" value="Glycoside hydrolase/deacetylase"/>
    <property type="match status" value="1"/>
</dbReference>
<dbReference type="PANTHER" id="PTHR34216:SF11">
    <property type="entry name" value="CHITOOLIGOSACCHARIDE DEACETYLASE"/>
    <property type="match status" value="1"/>
</dbReference>
<keyword evidence="3" id="KW-1185">Reference proteome</keyword>
<dbReference type="CDD" id="cd10967">
    <property type="entry name" value="CE4_GLA_like_6s"/>
    <property type="match status" value="1"/>
</dbReference>
<reference evidence="2 3" key="1">
    <citation type="submission" date="2018-11" db="EMBL/GenBank/DDBJ databases">
        <title>Complete genome sequence of Paenibacillus baekrokdamisoli strain KCTC 33723.</title>
        <authorList>
            <person name="Kang S.W."/>
            <person name="Lee K.C."/>
            <person name="Kim K.K."/>
            <person name="Kim J.S."/>
            <person name="Kim D.S."/>
            <person name="Ko S.H."/>
            <person name="Yang S.H."/>
            <person name="Lee J.S."/>
        </authorList>
    </citation>
    <scope>NUCLEOTIDE SEQUENCE [LARGE SCALE GENOMIC DNA]</scope>
    <source>
        <strain evidence="2 3">KCTC 33723</strain>
    </source>
</reference>
<dbReference type="OrthoDB" id="43281at2"/>
<gene>
    <name evidence="2" type="ORF">Back11_00990</name>
</gene>
<dbReference type="Proteomes" id="UP000275368">
    <property type="component" value="Chromosome"/>
</dbReference>
<dbReference type="AlphaFoldDB" id="A0A3G9J5X2"/>
<dbReference type="GO" id="GO:0016810">
    <property type="term" value="F:hydrolase activity, acting on carbon-nitrogen (but not peptide) bonds"/>
    <property type="evidence" value="ECO:0007669"/>
    <property type="project" value="InterPro"/>
</dbReference>
<dbReference type="Gene3D" id="3.20.20.370">
    <property type="entry name" value="Glycoside hydrolase/deacetylase"/>
    <property type="match status" value="1"/>
</dbReference>
<evidence type="ECO:0000313" key="2">
    <source>
        <dbReference type="EMBL" id="BBH18754.1"/>
    </source>
</evidence>
<dbReference type="PANTHER" id="PTHR34216">
    <property type="match status" value="1"/>
</dbReference>
<name>A0A3G9J5X2_9BACL</name>
<dbReference type="KEGG" id="pbk:Back11_00990"/>